<evidence type="ECO:0000256" key="1">
    <source>
        <dbReference type="PROSITE-ProRule" id="PRU00221"/>
    </source>
</evidence>
<dbReference type="SUPFAM" id="SSF52129">
    <property type="entry name" value="Caspase-like"/>
    <property type="match status" value="1"/>
</dbReference>
<dbReference type="Pfam" id="PF00656">
    <property type="entry name" value="Peptidase_C14"/>
    <property type="match status" value="1"/>
</dbReference>
<feature type="repeat" description="WD" evidence="1">
    <location>
        <begin position="47"/>
        <end position="80"/>
    </location>
</feature>
<dbReference type="InterPro" id="IPR011600">
    <property type="entry name" value="Pept_C14_caspase"/>
</dbReference>
<comment type="caution">
    <text evidence="4">The sequence shown here is derived from an EMBL/GenBank/DDBJ whole genome shotgun (WGS) entry which is preliminary data.</text>
</comment>
<dbReference type="PROSITE" id="PS50294">
    <property type="entry name" value="WD_REPEATS_REGION"/>
    <property type="match status" value="1"/>
</dbReference>
<keyword evidence="5" id="KW-1185">Reference proteome</keyword>
<accession>A0ABX2T5K7</accession>
<feature type="domain" description="Peptidase C14 caspase" evidence="3">
    <location>
        <begin position="533"/>
        <end position="761"/>
    </location>
</feature>
<dbReference type="RefSeq" id="WP_180281382.1">
    <property type="nucleotide sequence ID" value="NZ_JABFDB010000004.1"/>
</dbReference>
<name>A0ABX2T5K7_9PROT</name>
<dbReference type="InterPro" id="IPR011044">
    <property type="entry name" value="Quino_amine_DH_bsu"/>
</dbReference>
<gene>
    <name evidence="4" type="ORF">HND93_07765</name>
</gene>
<dbReference type="Gene3D" id="2.130.10.10">
    <property type="entry name" value="YVTN repeat-like/Quinoprotein amine dehydrogenase"/>
    <property type="match status" value="2"/>
</dbReference>
<evidence type="ECO:0000313" key="5">
    <source>
        <dbReference type="Proteomes" id="UP000584642"/>
    </source>
</evidence>
<dbReference type="SUPFAM" id="SSF50969">
    <property type="entry name" value="YVTN repeat-like/Quinoprotein amine dehydrogenase"/>
    <property type="match status" value="1"/>
</dbReference>
<dbReference type="Proteomes" id="UP000584642">
    <property type="component" value="Unassembled WGS sequence"/>
</dbReference>
<dbReference type="PANTHER" id="PTHR19879:SF9">
    <property type="entry name" value="TRANSCRIPTION INITIATION FACTOR TFIID SUBUNIT 5"/>
    <property type="match status" value="1"/>
</dbReference>
<organism evidence="4 5">
    <name type="scientific">Azospirillum oleiclasticum</name>
    <dbReference type="NCBI Taxonomy" id="2735135"/>
    <lineage>
        <taxon>Bacteria</taxon>
        <taxon>Pseudomonadati</taxon>
        <taxon>Pseudomonadota</taxon>
        <taxon>Alphaproteobacteria</taxon>
        <taxon>Rhodospirillales</taxon>
        <taxon>Azospirillaceae</taxon>
        <taxon>Azospirillum</taxon>
    </lineage>
</organism>
<reference evidence="4 5" key="1">
    <citation type="submission" date="2020-05" db="EMBL/GenBank/DDBJ databases">
        <title>Azospirillum oleiclasticum sp. nov, a nitrogen-fixing and heavy crude oil-emulsifying bacterium isolated from the crude oil of Yumen Oilfield.</title>
        <authorList>
            <person name="Wu D."/>
            <person name="Cai M."/>
            <person name="Zhang X."/>
        </authorList>
    </citation>
    <scope>NUCLEOTIDE SEQUENCE [LARGE SCALE GENOMIC DNA]</scope>
    <source>
        <strain evidence="4 5">ROY-1-1-2</strain>
    </source>
</reference>
<dbReference type="SMART" id="SM00320">
    <property type="entry name" value="WD40"/>
    <property type="match status" value="1"/>
</dbReference>
<dbReference type="PANTHER" id="PTHR19879">
    <property type="entry name" value="TRANSCRIPTION INITIATION FACTOR TFIID"/>
    <property type="match status" value="1"/>
</dbReference>
<dbReference type="Pfam" id="PF00400">
    <property type="entry name" value="WD40"/>
    <property type="match status" value="1"/>
</dbReference>
<sequence>MVGRVILMLAVLLLAGCVDPAGVARRPGAGGTGAAASEVYRSLRVETGTHTDGITVLAADADGSLLLSGGADKTARLWSLVDGAERGVLRPPIGDGDRGRIDAVALSPDGRLAAVAGIAAGPLADAALVFDTGNGRLVARITRPGSTDTAGGVERLAFTADGRRLGVRYRADGATRWYGVPDGQPAVEAGPLPPGSAPRALPLPGGRRVEGAPDGGLRMTNANGSAVWTVQPVAPPPSALTVSADGSVLRIVWPGGDRSFSVATMDDEPPTAPFAAAPPDPSLRTDGAALLRTAADGRPLWRTVLDSRVLAVAAAPAGGAAVAALGDGTLRWFGLEDGRERLALFLHSTTGAWIAWTPDGFFDHAEAAWNLAGWHVNRGHERAAEFVTIAQVYDVAYRPDLVRRAHLGAGRAASALAAGDADRPGEVLARGLPPTVTATVTPDADRRRATVTVEVQDGGGGIGRVLYRRNGVVVALDDAGTAAPLRLRRSVPLIDGPNQIEVVALDATNAVESAPVRGVVVDGRGGGRQGALHALVVGIDRYADERMRLAYAAGDARALAAALSERAAGLFTAVHVTPLLDEHADADAIAAAVRRMAEGMAETDTFLLFLAGHGVNLKGDYRFLSHDVRRPTLDEVARKGLSQDRMQELLAAVPADRAIVVLDTCYSGGVAEIVDRNLLMRTAHNRLARATGRGFLSAASDEQVAAEGYNGHGVLTAVLLEGLSGAAGREVTARALGDYARSRVPLIAERTFNLAQVPVFTLVGRDFTLARGRP</sequence>
<keyword evidence="1" id="KW-0853">WD repeat</keyword>
<dbReference type="PROSITE" id="PS50082">
    <property type="entry name" value="WD_REPEATS_2"/>
    <property type="match status" value="1"/>
</dbReference>
<dbReference type="Gene3D" id="3.40.50.1460">
    <property type="match status" value="1"/>
</dbReference>
<evidence type="ECO:0000256" key="2">
    <source>
        <dbReference type="SAM" id="MobiDB-lite"/>
    </source>
</evidence>
<evidence type="ECO:0000313" key="4">
    <source>
        <dbReference type="EMBL" id="NYZ19605.1"/>
    </source>
</evidence>
<dbReference type="EMBL" id="JABFDB010000004">
    <property type="protein sequence ID" value="NYZ19605.1"/>
    <property type="molecule type" value="Genomic_DNA"/>
</dbReference>
<proteinExistence type="predicted"/>
<dbReference type="PROSITE" id="PS51257">
    <property type="entry name" value="PROKAR_LIPOPROTEIN"/>
    <property type="match status" value="1"/>
</dbReference>
<dbReference type="InterPro" id="IPR015943">
    <property type="entry name" value="WD40/YVTN_repeat-like_dom_sf"/>
</dbReference>
<evidence type="ECO:0000259" key="3">
    <source>
        <dbReference type="Pfam" id="PF00656"/>
    </source>
</evidence>
<protein>
    <recommendedName>
        <fullName evidence="3">Peptidase C14 caspase domain-containing protein</fullName>
    </recommendedName>
</protein>
<feature type="region of interest" description="Disordered" evidence="2">
    <location>
        <begin position="185"/>
        <end position="205"/>
    </location>
</feature>
<dbReference type="InterPro" id="IPR029030">
    <property type="entry name" value="Caspase-like_dom_sf"/>
</dbReference>
<dbReference type="InterPro" id="IPR001680">
    <property type="entry name" value="WD40_rpt"/>
</dbReference>